<dbReference type="eggNOG" id="COG3118">
    <property type="taxonomic scope" value="Bacteria"/>
</dbReference>
<dbReference type="InterPro" id="IPR007111">
    <property type="entry name" value="NACHT_NTPase"/>
</dbReference>
<dbReference type="InterPro" id="IPR053137">
    <property type="entry name" value="NLR-like"/>
</dbReference>
<dbReference type="HOGENOM" id="CLU_319291_0_0_11"/>
<gene>
    <name evidence="2" type="ORF">O3I_019850</name>
</gene>
<dbReference type="PROSITE" id="PS50837">
    <property type="entry name" value="NACHT"/>
    <property type="match status" value="1"/>
</dbReference>
<organism evidence="2 3">
    <name type="scientific">Nocardia brasiliensis (strain ATCC 700358 / HUJEG-1)</name>
    <dbReference type="NCBI Taxonomy" id="1133849"/>
    <lineage>
        <taxon>Bacteria</taxon>
        <taxon>Bacillati</taxon>
        <taxon>Actinomycetota</taxon>
        <taxon>Actinomycetes</taxon>
        <taxon>Mycobacteriales</taxon>
        <taxon>Nocardiaceae</taxon>
        <taxon>Nocardia</taxon>
    </lineage>
</organism>
<feature type="domain" description="NACHT" evidence="1">
    <location>
        <begin position="279"/>
        <end position="420"/>
    </location>
</feature>
<dbReference type="STRING" id="1133849.O3I_019850"/>
<dbReference type="Proteomes" id="UP000006304">
    <property type="component" value="Chromosome"/>
</dbReference>
<dbReference type="Pfam" id="PF13374">
    <property type="entry name" value="TPR_10"/>
    <property type="match status" value="3"/>
</dbReference>
<evidence type="ECO:0000259" key="1">
    <source>
        <dbReference type="PROSITE" id="PS50837"/>
    </source>
</evidence>
<dbReference type="AlphaFoldDB" id="K0EXZ2"/>
<protein>
    <submittedName>
        <fullName evidence="2">Nephrocystin-3</fullName>
    </submittedName>
</protein>
<dbReference type="InterPro" id="IPR011990">
    <property type="entry name" value="TPR-like_helical_dom_sf"/>
</dbReference>
<keyword evidence="3" id="KW-1185">Reference proteome</keyword>
<dbReference type="Pfam" id="PF13191">
    <property type="entry name" value="AAA_16"/>
    <property type="match status" value="1"/>
</dbReference>
<dbReference type="Gene3D" id="1.25.40.10">
    <property type="entry name" value="Tetratricopeptide repeat domain"/>
    <property type="match status" value="2"/>
</dbReference>
<dbReference type="SUPFAM" id="SSF48452">
    <property type="entry name" value="TPR-like"/>
    <property type="match status" value="2"/>
</dbReference>
<evidence type="ECO:0000313" key="2">
    <source>
        <dbReference type="EMBL" id="AFU01929.1"/>
    </source>
</evidence>
<dbReference type="RefSeq" id="WP_014984784.1">
    <property type="nucleotide sequence ID" value="NC_018681.1"/>
</dbReference>
<dbReference type="InterPro" id="IPR041664">
    <property type="entry name" value="AAA_16"/>
</dbReference>
<accession>K0EXZ2</accession>
<dbReference type="KEGG" id="nbr:O3I_019850"/>
<dbReference type="InterPro" id="IPR027417">
    <property type="entry name" value="P-loop_NTPase"/>
</dbReference>
<dbReference type="PANTHER" id="PTHR46082:SF6">
    <property type="entry name" value="AAA+ ATPASE DOMAIN-CONTAINING PROTEIN-RELATED"/>
    <property type="match status" value="1"/>
</dbReference>
<sequence length="1086" mass="114257">MGGRLALVVGSECVALGELGFTAALAGDLYSGLRRSGGWSAATGTTGPVLNPTAAELVSVMDEAFRVASEQRATLLVAFIGHGVATGAGDFFLLAHDSPAVPRSHNAFHLAQGIRERLNESTLDGLIVLIDACETEQGVRGAATRWTDLLADAAGRMELLVASGAGPAYSGCFTRTVLATFDTGLPLRGETLLAHDLVDPIARSCRLQEPQHLSFTAGAVSGTPGGDPGLWLVPNAARRRDALTGRPAAGLLDQLTRDVVVTDALRESLIDLVESGGRRLRGVVGPAGSGKSTLLALLIRPSVAEGLPIVPEYVTAAVFLTASSSLETAVGELAAQLSDRLPGYVQAAGVPWTGTGEPDIFELELAAPLARLRRAGQRITLVFDGLDLPEPGSRDLLIDAVAELTERPELPHVRVIVGVRAAAAAQADPRLGHMHSIAVTGPGVGEIAAEVQRGDRPAYSADTGYLGIDYMAGDLGPADDPRVPAGWLLAKLLRELHPSASARLSSRAGIDTLAAQRLRRAAASAAPEVADAIGRMVAILVAAGVGPVLPIEVLETALAEWQRPLRTAGIRDAAVGLGALLTRSRPGTADETLGIAHDALLAGLTAACDALEASIEDAHTAILLAIRTRGGERSAEYARAAGARHYLAGGDGRRAVDHLVELETVRAADNRDMWAAWVPSIAAVIGDRHPDTLRAREYLATRRADSGDFRGAVADYERVLADEIAIFGADHRNTLSTRYRLAAARGEIRDPAGAAAELEDVLADQRRVLGADDPDTLRTRGKLASLRAVQGDVAGAIAETEELLAIRRRVLGPAHPETLATRSNLAGYRVMGGDSATTVGELQALLAEQLGVLPSDDPRVLLTRAKLATARARGGDTEGAIAAGEVLLADQVRVLGPEDPVTLRTRADLAGYRARGGDLDAAIQELYGALTERIKVLGPDHREILYTRGNLAYLRAKNGDLHSGLREARLVLADQLRVLGSDHPDTFVTRGNLAAFRAKAGQVAAAESESRALLADQLRVLGPEHPQTLLTRNNLAAYRARNGDVPGAVAELTALLGDRERILGPDHPDTVRTRENLTHWLSRPAP</sequence>
<name>K0EXZ2_NOCB7</name>
<evidence type="ECO:0000313" key="3">
    <source>
        <dbReference type="Proteomes" id="UP000006304"/>
    </source>
</evidence>
<proteinExistence type="predicted"/>
<dbReference type="EMBL" id="CP003876">
    <property type="protein sequence ID" value="AFU01929.1"/>
    <property type="molecule type" value="Genomic_DNA"/>
</dbReference>
<reference evidence="2 3" key="1">
    <citation type="journal article" date="2012" name="J. Bacteriol.">
        <title>Complete genome sequence of Nocardia brasiliensis HUJEG-1.</title>
        <authorList>
            <person name="Vera-Cabrera L."/>
            <person name="Ortiz-Lopez R."/>
            <person name="Elizondo-Gonzalez R."/>
            <person name="Perez-Maya A.A."/>
            <person name="Ocampo-Candiani J."/>
        </authorList>
    </citation>
    <scope>NUCLEOTIDE SEQUENCE [LARGE SCALE GENOMIC DNA]</scope>
    <source>
        <strain evidence="3">ATCC 700358</strain>
    </source>
</reference>
<dbReference type="PANTHER" id="PTHR46082">
    <property type="entry name" value="ATP/GTP-BINDING PROTEIN-RELATED"/>
    <property type="match status" value="1"/>
</dbReference>
<dbReference type="SUPFAM" id="SSF52540">
    <property type="entry name" value="P-loop containing nucleoside triphosphate hydrolases"/>
    <property type="match status" value="1"/>
</dbReference>
<dbReference type="eggNOG" id="COG0457">
    <property type="taxonomic scope" value="Bacteria"/>
</dbReference>